<evidence type="ECO:0000313" key="4">
    <source>
        <dbReference type="Proteomes" id="UP000256709"/>
    </source>
</evidence>
<dbReference type="Pfam" id="PF14016">
    <property type="entry name" value="DUF4232"/>
    <property type="match status" value="1"/>
</dbReference>
<proteinExistence type="predicted"/>
<evidence type="ECO:0000259" key="2">
    <source>
        <dbReference type="Pfam" id="PF14016"/>
    </source>
</evidence>
<dbReference type="AlphaFoldDB" id="A0A3E0VCX4"/>
<dbReference type="OrthoDB" id="5175658at2"/>
<accession>A0A3E0VCX4</accession>
<keyword evidence="1" id="KW-1133">Transmembrane helix</keyword>
<feature type="transmembrane region" description="Helical" evidence="1">
    <location>
        <begin position="103"/>
        <end position="124"/>
    </location>
</feature>
<sequence>MTRDGKPLLAGVVAAALWMLVNGLNIALTFKSTLPSSLADLVFPAAVRSVTWVSDPPWNVVTPIVSAVAVGALIVIASRLAAGRFPGAESGSDRVTSRLSRTVTAWFTALLAAALVGFALALGQTLHDWPPSRVWNAFDGFPDAIRSGVLWGLVWGWIPAVLLAGADGAGLSSRASARKLGRVSRMLVGAVAAVSVLGVVVSSSLTGYSVPADPSDPAPIVQPTGPAVPLVAEGSPVVDPQWCSDDQLALEAGAVDGAAGHRSLQLLATNHTGVDCVLNGYPDLAFADANDFLLALHLVHGGSFTSDDPGPAPIILSAGQSVTARLGWDAQPRDPDHTVAYLHLAPYPGAERVALPMTGDLIQNADVAVTAWASACRSSPTAC</sequence>
<organism evidence="3 4">
    <name type="scientific">Subtercola boreus</name>
    <dbReference type="NCBI Taxonomy" id="120213"/>
    <lineage>
        <taxon>Bacteria</taxon>
        <taxon>Bacillati</taxon>
        <taxon>Actinomycetota</taxon>
        <taxon>Actinomycetes</taxon>
        <taxon>Micrococcales</taxon>
        <taxon>Microbacteriaceae</taxon>
        <taxon>Subtercola</taxon>
    </lineage>
</organism>
<feature type="transmembrane region" description="Helical" evidence="1">
    <location>
        <begin position="144"/>
        <end position="166"/>
    </location>
</feature>
<dbReference type="RefSeq" id="WP_116284054.1">
    <property type="nucleotide sequence ID" value="NZ_NBXA01000026.1"/>
</dbReference>
<dbReference type="Proteomes" id="UP000256709">
    <property type="component" value="Unassembled WGS sequence"/>
</dbReference>
<keyword evidence="1" id="KW-0812">Transmembrane</keyword>
<name>A0A3E0VCX4_9MICO</name>
<protein>
    <recommendedName>
        <fullName evidence="2">DUF4232 domain-containing protein</fullName>
    </recommendedName>
</protein>
<evidence type="ECO:0000256" key="1">
    <source>
        <dbReference type="SAM" id="Phobius"/>
    </source>
</evidence>
<dbReference type="EMBL" id="NBXA01000026">
    <property type="protein sequence ID" value="RFA07515.1"/>
    <property type="molecule type" value="Genomic_DNA"/>
</dbReference>
<feature type="transmembrane region" description="Helical" evidence="1">
    <location>
        <begin position="187"/>
        <end position="210"/>
    </location>
</feature>
<keyword evidence="1" id="KW-0472">Membrane</keyword>
<dbReference type="InterPro" id="IPR025326">
    <property type="entry name" value="DUF4232"/>
</dbReference>
<feature type="transmembrane region" description="Helical" evidence="1">
    <location>
        <begin position="60"/>
        <end position="82"/>
    </location>
</feature>
<gene>
    <name evidence="3" type="ORF">B7R21_15100</name>
</gene>
<feature type="domain" description="DUF4232" evidence="2">
    <location>
        <begin position="243"/>
        <end position="372"/>
    </location>
</feature>
<evidence type="ECO:0000313" key="3">
    <source>
        <dbReference type="EMBL" id="RFA07515.1"/>
    </source>
</evidence>
<comment type="caution">
    <text evidence="3">The sequence shown here is derived from an EMBL/GenBank/DDBJ whole genome shotgun (WGS) entry which is preliminary data.</text>
</comment>
<reference evidence="3 4" key="1">
    <citation type="submission" date="2017-04" db="EMBL/GenBank/DDBJ databases">
        <title>Comparative genome analysis of Subtercola boreus.</title>
        <authorList>
            <person name="Cho Y.-J."/>
            <person name="Cho A."/>
            <person name="Kim O.-S."/>
            <person name="Lee J.-I."/>
        </authorList>
    </citation>
    <scope>NUCLEOTIDE SEQUENCE [LARGE SCALE GENOMIC DNA]</scope>
    <source>
        <strain evidence="3 4">P27444</strain>
    </source>
</reference>